<feature type="binding site" evidence="8 10">
    <location>
        <position position="116"/>
    </location>
    <ligand>
        <name>substrate</name>
    </ligand>
</feature>
<dbReference type="GeneID" id="71926758"/>
<dbReference type="InterPro" id="IPR015895">
    <property type="entry name" value="4pyrrol_synth_GluRdtase_N"/>
</dbReference>
<dbReference type="SUPFAM" id="SSF69742">
    <property type="entry name" value="Glutamyl tRNA-reductase catalytic, N-terminal domain"/>
    <property type="match status" value="1"/>
</dbReference>
<feature type="domain" description="Quinate/shikimate 5-dehydrogenase/glutamyl-tRNA reductase" evidence="16">
    <location>
        <begin position="167"/>
        <end position="296"/>
    </location>
</feature>
<evidence type="ECO:0000313" key="18">
    <source>
        <dbReference type="EMBL" id="UPM43210.1"/>
    </source>
</evidence>
<dbReference type="KEGG" id="haad:MW046_01885"/>
<evidence type="ECO:0000256" key="12">
    <source>
        <dbReference type="PIRSR" id="PIRSR000445-4"/>
    </source>
</evidence>
<dbReference type="Pfam" id="PF01488">
    <property type="entry name" value="Shikimate_DH"/>
    <property type="match status" value="1"/>
</dbReference>
<dbReference type="PANTHER" id="PTHR43013:SF1">
    <property type="entry name" value="GLUTAMYL-TRNA REDUCTASE"/>
    <property type="match status" value="1"/>
</dbReference>
<comment type="catalytic activity">
    <reaction evidence="7 8 13">
        <text>(S)-4-amino-5-oxopentanoate + tRNA(Glu) + NADP(+) = L-glutamyl-tRNA(Glu) + NADPH + H(+)</text>
        <dbReference type="Rhea" id="RHEA:12344"/>
        <dbReference type="Rhea" id="RHEA-COMP:9663"/>
        <dbReference type="Rhea" id="RHEA-COMP:9680"/>
        <dbReference type="ChEBI" id="CHEBI:15378"/>
        <dbReference type="ChEBI" id="CHEBI:57501"/>
        <dbReference type="ChEBI" id="CHEBI:57783"/>
        <dbReference type="ChEBI" id="CHEBI:58349"/>
        <dbReference type="ChEBI" id="CHEBI:78442"/>
        <dbReference type="ChEBI" id="CHEBI:78520"/>
        <dbReference type="EC" id="1.2.1.70"/>
    </reaction>
</comment>
<dbReference type="PIRSF" id="PIRSF000445">
    <property type="entry name" value="4pyrrol_synth_GluRdtase"/>
    <property type="match status" value="1"/>
</dbReference>
<evidence type="ECO:0000259" key="15">
    <source>
        <dbReference type="Pfam" id="PF00745"/>
    </source>
</evidence>
<dbReference type="PROSITE" id="PS00747">
    <property type="entry name" value="GLUTR"/>
    <property type="match status" value="1"/>
</dbReference>
<gene>
    <name evidence="8 18" type="primary">hemA</name>
    <name evidence="18" type="ORF">MW046_01885</name>
</gene>
<evidence type="ECO:0000256" key="13">
    <source>
        <dbReference type="RuleBase" id="RU000584"/>
    </source>
</evidence>
<evidence type="ECO:0000256" key="1">
    <source>
        <dbReference type="ARBA" id="ARBA00005059"/>
    </source>
</evidence>
<dbReference type="GO" id="GO:0019353">
    <property type="term" value="P:protoporphyrinogen IX biosynthetic process from glutamate"/>
    <property type="evidence" value="ECO:0007669"/>
    <property type="project" value="TreeGrafter"/>
</dbReference>
<comment type="function">
    <text evidence="8">Catalyzes the NADPH-dependent reduction of glutamyl-tRNA(Glu) to glutamate 1-semialdehyde (GSA).</text>
</comment>
<comment type="similarity">
    <text evidence="2 8 13">Belongs to the glutamyl-tRNA reductase family.</text>
</comment>
<dbReference type="CDD" id="cd05213">
    <property type="entry name" value="NAD_bind_Glutamyl_tRNA_reduct"/>
    <property type="match status" value="1"/>
</dbReference>
<dbReference type="HAMAP" id="MF_00087">
    <property type="entry name" value="Glu_tRNA_reductase"/>
    <property type="match status" value="1"/>
</dbReference>
<dbReference type="InterPro" id="IPR006151">
    <property type="entry name" value="Shikm_DH/Glu-tRNA_Rdtase"/>
</dbReference>
<dbReference type="GO" id="GO:0050661">
    <property type="term" value="F:NADP binding"/>
    <property type="evidence" value="ECO:0007669"/>
    <property type="project" value="InterPro"/>
</dbReference>
<evidence type="ECO:0000259" key="16">
    <source>
        <dbReference type="Pfam" id="PF01488"/>
    </source>
</evidence>
<feature type="domain" description="Glutamyl-tRNA reductase N-terminal" evidence="17">
    <location>
        <begin position="12"/>
        <end position="152"/>
    </location>
</feature>
<evidence type="ECO:0000256" key="5">
    <source>
        <dbReference type="ARBA" id="ARBA00023002"/>
    </source>
</evidence>
<dbReference type="InterPro" id="IPR015896">
    <property type="entry name" value="4pyrrol_synth_GluRdtase_dimer"/>
</dbReference>
<evidence type="ECO:0000256" key="2">
    <source>
        <dbReference type="ARBA" id="ARBA00005916"/>
    </source>
</evidence>
<comment type="domain">
    <text evidence="8">Possesses an unusual extended V-shaped dimeric structure with each monomer consisting of three distinct domains arranged along a curved 'spinal' alpha-helix. The N-terminal catalytic domain specifically recognizes the glutamate moiety of the substrate. The second domain is the NADPH-binding domain, and the third C-terminal domain is responsible for dimerization.</text>
</comment>
<dbReference type="Proteomes" id="UP000831768">
    <property type="component" value="Chromosome"/>
</dbReference>
<feature type="binding site" evidence="8 10">
    <location>
        <position position="105"/>
    </location>
    <ligand>
        <name>substrate</name>
    </ligand>
</feature>
<dbReference type="GO" id="GO:0008883">
    <property type="term" value="F:glutamyl-tRNA reductase activity"/>
    <property type="evidence" value="ECO:0007669"/>
    <property type="project" value="UniProtKB-UniRule"/>
</dbReference>
<accession>A0A8U0A237</accession>
<sequence length="449" mass="47658">MTAGTGVITGWSISHSNADIDTIETACSRSDSEIIESVLDQSAVTEAVCIQTCNRVETYVVTDSSATGREALETVRPDVSDAAISELDHEGSLRHLMRVACGLESLVLGEDQILGQLRDAYLTARSMDAVGPVLETGLTKAIHVGERARSETTINEGVVSLGSAAVELANRETELASATAMVVGVGEMGTIAASALAPDVNQLIVANRTTEHAEHLVDALDGARAIGLDSLSDTIADCDIVVSATGSDTPIIDRSMVNASDDPTLLIDIAQPRDIAPTVGSFPGVELYDLDALESITAETTEARRGAARQVEEMIDEAIDRLLTQYKRKQADEVIAAMYEGAERIKQRELQTALSQLDAADELTAEQRETVESLADALVGQLLAAPTKSLRDAAERDDWSTINTALQLFDPGFEERPSRSDRSPQYSSPNTKPTAANAGITGSDASDDD</sequence>
<organism evidence="18 19">
    <name type="scientific">Halocatena salina</name>
    <dbReference type="NCBI Taxonomy" id="2934340"/>
    <lineage>
        <taxon>Archaea</taxon>
        <taxon>Methanobacteriati</taxon>
        <taxon>Methanobacteriota</taxon>
        <taxon>Stenosarchaea group</taxon>
        <taxon>Halobacteria</taxon>
        <taxon>Halobacteriales</taxon>
        <taxon>Natronomonadaceae</taxon>
        <taxon>Halocatena</taxon>
    </lineage>
</organism>
<evidence type="ECO:0000256" key="3">
    <source>
        <dbReference type="ARBA" id="ARBA00012970"/>
    </source>
</evidence>
<comment type="pathway">
    <text evidence="1 8 13">Porphyrin-containing compound metabolism; protoporphyrin-IX biosynthesis; 5-aminolevulinate from L-glutamyl-tRNA(Glu): step 1/2.</text>
</comment>
<evidence type="ECO:0000256" key="14">
    <source>
        <dbReference type="SAM" id="MobiDB-lite"/>
    </source>
</evidence>
<feature type="binding site" evidence="8 11">
    <location>
        <begin position="184"/>
        <end position="189"/>
    </location>
    <ligand>
        <name>NADP(+)</name>
        <dbReference type="ChEBI" id="CHEBI:58349"/>
    </ligand>
</feature>
<dbReference type="FunFam" id="3.40.50.720:FF:000031">
    <property type="entry name" value="Glutamyl-tRNA reductase"/>
    <property type="match status" value="1"/>
</dbReference>
<dbReference type="NCBIfam" id="TIGR01035">
    <property type="entry name" value="hemA"/>
    <property type="match status" value="1"/>
</dbReference>
<dbReference type="InterPro" id="IPR036453">
    <property type="entry name" value="GluRdtase_dimer_dom_sf"/>
</dbReference>
<dbReference type="InterPro" id="IPR018214">
    <property type="entry name" value="GluRdtase_CS"/>
</dbReference>
<evidence type="ECO:0000313" key="19">
    <source>
        <dbReference type="Proteomes" id="UP000831768"/>
    </source>
</evidence>
<comment type="miscellaneous">
    <text evidence="8">During catalysis, the active site Cys acts as a nucleophile attacking the alpha-carbonyl group of tRNA-bound glutamate with the formation of a thioester intermediate between enzyme and glutamate, and the concomitant release of tRNA(Glu). The thioester intermediate is finally reduced by direct hydride transfer from NADPH, to form the product GSA.</text>
</comment>
<keyword evidence="5 8" id="KW-0560">Oxidoreductase</keyword>
<dbReference type="InterPro" id="IPR036291">
    <property type="entry name" value="NAD(P)-bd_dom_sf"/>
</dbReference>
<dbReference type="InterPro" id="IPR036343">
    <property type="entry name" value="GluRdtase_N_sf"/>
</dbReference>
<reference evidence="18" key="1">
    <citation type="submission" date="2022-04" db="EMBL/GenBank/DDBJ databases">
        <title>Halocatena sp. nov., isolated from a salt lake.</title>
        <authorList>
            <person name="Cui H.-L."/>
        </authorList>
    </citation>
    <scope>NUCLEOTIDE SEQUENCE</scope>
    <source>
        <strain evidence="18">AD-1</strain>
    </source>
</reference>
<feature type="domain" description="Tetrapyrrole biosynthesis glutamyl-tRNA reductase dimerisation" evidence="15">
    <location>
        <begin position="310"/>
        <end position="410"/>
    </location>
</feature>
<evidence type="ECO:0000256" key="11">
    <source>
        <dbReference type="PIRSR" id="PIRSR000445-3"/>
    </source>
</evidence>
<protein>
    <recommendedName>
        <fullName evidence="3 8">Glutamyl-tRNA reductase</fullName>
        <shortName evidence="8">GluTR</shortName>
        <ecNumber evidence="3 8">1.2.1.70</ecNumber>
    </recommendedName>
</protein>
<dbReference type="Pfam" id="PF00745">
    <property type="entry name" value="GlutR_dimer"/>
    <property type="match status" value="1"/>
</dbReference>
<evidence type="ECO:0000256" key="4">
    <source>
        <dbReference type="ARBA" id="ARBA00022857"/>
    </source>
</evidence>
<keyword evidence="4 8" id="KW-0521">NADP</keyword>
<name>A0A8U0A237_9EURY</name>
<dbReference type="RefSeq" id="WP_247993878.1">
    <property type="nucleotide sequence ID" value="NZ_CP096019.1"/>
</dbReference>
<evidence type="ECO:0000256" key="8">
    <source>
        <dbReference type="HAMAP-Rule" id="MF_00087"/>
    </source>
</evidence>
<feature type="compositionally biased region" description="Basic and acidic residues" evidence="14">
    <location>
        <begin position="413"/>
        <end position="422"/>
    </location>
</feature>
<dbReference type="Gene3D" id="3.30.460.30">
    <property type="entry name" value="Glutamyl-tRNA reductase, N-terminal domain"/>
    <property type="match status" value="1"/>
</dbReference>
<feature type="binding site" evidence="8 10">
    <location>
        <begin position="52"/>
        <end position="55"/>
    </location>
    <ligand>
        <name>substrate</name>
    </ligand>
</feature>
<evidence type="ECO:0000256" key="10">
    <source>
        <dbReference type="PIRSR" id="PIRSR000445-2"/>
    </source>
</evidence>
<dbReference type="Gene3D" id="3.40.50.720">
    <property type="entry name" value="NAD(P)-binding Rossmann-like Domain"/>
    <property type="match status" value="1"/>
</dbReference>
<dbReference type="PANTHER" id="PTHR43013">
    <property type="entry name" value="GLUTAMYL-TRNA REDUCTASE"/>
    <property type="match status" value="1"/>
</dbReference>
<dbReference type="SUPFAM" id="SSF69075">
    <property type="entry name" value="Glutamyl tRNA-reductase dimerization domain"/>
    <property type="match status" value="1"/>
</dbReference>
<feature type="site" description="Important for activity" evidence="8 12">
    <location>
        <position position="95"/>
    </location>
</feature>
<feature type="region of interest" description="Disordered" evidence="14">
    <location>
        <begin position="408"/>
        <end position="449"/>
    </location>
</feature>
<dbReference type="EMBL" id="CP096019">
    <property type="protein sequence ID" value="UPM43210.1"/>
    <property type="molecule type" value="Genomic_DNA"/>
</dbReference>
<feature type="binding site" evidence="8 10">
    <location>
        <begin position="110"/>
        <end position="112"/>
    </location>
    <ligand>
        <name>substrate</name>
    </ligand>
</feature>
<evidence type="ECO:0000256" key="9">
    <source>
        <dbReference type="PIRSR" id="PIRSR000445-1"/>
    </source>
</evidence>
<evidence type="ECO:0000259" key="17">
    <source>
        <dbReference type="Pfam" id="PF05201"/>
    </source>
</evidence>
<dbReference type="EC" id="1.2.1.70" evidence="3 8"/>
<comment type="subunit">
    <text evidence="8">Homodimer.</text>
</comment>
<dbReference type="SUPFAM" id="SSF51735">
    <property type="entry name" value="NAD(P)-binding Rossmann-fold domains"/>
    <property type="match status" value="1"/>
</dbReference>
<evidence type="ECO:0000256" key="7">
    <source>
        <dbReference type="ARBA" id="ARBA00047464"/>
    </source>
</evidence>
<proteinExistence type="inferred from homology"/>
<keyword evidence="6 8" id="KW-0627">Porphyrin biosynthesis</keyword>
<evidence type="ECO:0000256" key="6">
    <source>
        <dbReference type="ARBA" id="ARBA00023244"/>
    </source>
</evidence>
<dbReference type="AlphaFoldDB" id="A0A8U0A237"/>
<dbReference type="Pfam" id="PF05201">
    <property type="entry name" value="GlutR_N"/>
    <property type="match status" value="1"/>
</dbReference>
<dbReference type="FunFam" id="3.30.460.30:FF:000001">
    <property type="entry name" value="Glutamyl-tRNA reductase"/>
    <property type="match status" value="1"/>
</dbReference>
<keyword evidence="19" id="KW-1185">Reference proteome</keyword>
<feature type="active site" description="Nucleophile" evidence="8 9">
    <location>
        <position position="53"/>
    </location>
</feature>
<dbReference type="InterPro" id="IPR000343">
    <property type="entry name" value="4pyrrol_synth_GluRdtase"/>
</dbReference>
<feature type="compositionally biased region" description="Polar residues" evidence="14">
    <location>
        <begin position="423"/>
        <end position="434"/>
    </location>
</feature>